<keyword evidence="2" id="KW-1185">Reference proteome</keyword>
<reference evidence="1 2" key="1">
    <citation type="submission" date="2020-07" db="EMBL/GenBank/DDBJ databases">
        <title>Endozoicomonas sp. nov., isolated from sediment.</title>
        <authorList>
            <person name="Gu T."/>
        </authorList>
    </citation>
    <scope>NUCLEOTIDE SEQUENCE [LARGE SCALE GENOMIC DNA]</scope>
    <source>
        <strain evidence="1 2">SM1973</strain>
    </source>
</reference>
<dbReference type="AlphaFoldDB" id="A0A853I2Z0"/>
<organism evidence="1 2">
    <name type="scientific">Spartinivicinus marinus</name>
    <dbReference type="NCBI Taxonomy" id="2994442"/>
    <lineage>
        <taxon>Bacteria</taxon>
        <taxon>Pseudomonadati</taxon>
        <taxon>Pseudomonadota</taxon>
        <taxon>Gammaproteobacteria</taxon>
        <taxon>Oceanospirillales</taxon>
        <taxon>Zooshikellaceae</taxon>
        <taxon>Spartinivicinus</taxon>
    </lineage>
</organism>
<proteinExistence type="predicted"/>
<dbReference type="Proteomes" id="UP000569732">
    <property type="component" value="Unassembled WGS sequence"/>
</dbReference>
<dbReference type="InterPro" id="IPR032248">
    <property type="entry name" value="DUF4823"/>
</dbReference>
<evidence type="ECO:0000313" key="2">
    <source>
        <dbReference type="Proteomes" id="UP000569732"/>
    </source>
</evidence>
<name>A0A853I2Z0_9GAMM</name>
<gene>
    <name evidence="1" type="ORF">H0A36_07530</name>
</gene>
<dbReference type="Pfam" id="PF16105">
    <property type="entry name" value="DUF4823"/>
    <property type="match status" value="1"/>
</dbReference>
<comment type="caution">
    <text evidence="1">The sequence shown here is derived from an EMBL/GenBank/DDBJ whole genome shotgun (WGS) entry which is preliminary data.</text>
</comment>
<protein>
    <submittedName>
        <fullName evidence="1">DUF4823 domain-containing protein</fullName>
    </submittedName>
</protein>
<dbReference type="EMBL" id="JACCKB010000008">
    <property type="protein sequence ID" value="NYZ65862.1"/>
    <property type="molecule type" value="Genomic_DNA"/>
</dbReference>
<evidence type="ECO:0000313" key="1">
    <source>
        <dbReference type="EMBL" id="NYZ65862.1"/>
    </source>
</evidence>
<sequence>MPSDIGKELHRYAVDLRLVDNSQLGYNNNWVLPRHSRILVVSGPGLKTDEVNYQAALTNEVYQVFTARFPYTQRYPSVQPSLLTALNTARNQRYQFVLYTQLLFFDDKVGNWVEFEYSEDIRRVGPDRVSARLTLVEISSEYIVDSILLQSNSGWLSFYNDKPDQLFREPIEDYANSLTPQ</sequence>
<accession>A0A853I2Z0</accession>
<dbReference type="RefSeq" id="WP_180567889.1">
    <property type="nucleotide sequence ID" value="NZ_JACCKB010000008.1"/>
</dbReference>